<organism evidence="2 3">
    <name type="scientific">Candidatus Gottesmanbacteria bacterium GW2011_GWA1_48_13</name>
    <dbReference type="NCBI Taxonomy" id="1618439"/>
    <lineage>
        <taxon>Bacteria</taxon>
        <taxon>Candidatus Gottesmaniibacteriota</taxon>
    </lineage>
</organism>
<accession>A0A0G1XNA5</accession>
<feature type="transmembrane region" description="Helical" evidence="1">
    <location>
        <begin position="207"/>
        <end position="228"/>
    </location>
</feature>
<dbReference type="Proteomes" id="UP000034661">
    <property type="component" value="Unassembled WGS sequence"/>
</dbReference>
<feature type="transmembrane region" description="Helical" evidence="1">
    <location>
        <begin position="21"/>
        <end position="39"/>
    </location>
</feature>
<keyword evidence="1" id="KW-1133">Transmembrane helix</keyword>
<feature type="transmembrane region" description="Helical" evidence="1">
    <location>
        <begin position="234"/>
        <end position="253"/>
    </location>
</feature>
<keyword evidence="1" id="KW-0472">Membrane</keyword>
<proteinExistence type="predicted"/>
<gene>
    <name evidence="2" type="ORF">UY27_C0008G0013</name>
</gene>
<evidence type="ECO:0000313" key="2">
    <source>
        <dbReference type="EMBL" id="KKU95810.1"/>
    </source>
</evidence>
<evidence type="ECO:0000256" key="1">
    <source>
        <dbReference type="SAM" id="Phobius"/>
    </source>
</evidence>
<dbReference type="Pfam" id="PF06182">
    <property type="entry name" value="ABC2_membrane_6"/>
    <property type="match status" value="1"/>
</dbReference>
<name>A0A0G1XNA5_9BACT</name>
<feature type="transmembrane region" description="Helical" evidence="1">
    <location>
        <begin position="59"/>
        <end position="76"/>
    </location>
</feature>
<dbReference type="AlphaFoldDB" id="A0A0G1XNA5"/>
<reference evidence="2 3" key="1">
    <citation type="journal article" date="2015" name="Nature">
        <title>rRNA introns, odd ribosomes, and small enigmatic genomes across a large radiation of phyla.</title>
        <authorList>
            <person name="Brown C.T."/>
            <person name="Hug L.A."/>
            <person name="Thomas B.C."/>
            <person name="Sharon I."/>
            <person name="Castelle C.J."/>
            <person name="Singh A."/>
            <person name="Wilkins M.J."/>
            <person name="Williams K.H."/>
            <person name="Banfield J.F."/>
        </authorList>
    </citation>
    <scope>NUCLEOTIDE SEQUENCE [LARGE SCALE GENOMIC DNA]</scope>
</reference>
<protein>
    <recommendedName>
        <fullName evidence="4">ABC transporter permease</fullName>
    </recommendedName>
</protein>
<feature type="transmembrane region" description="Helical" evidence="1">
    <location>
        <begin position="88"/>
        <end position="107"/>
    </location>
</feature>
<keyword evidence="1" id="KW-0812">Transmembrane</keyword>
<feature type="transmembrane region" description="Helical" evidence="1">
    <location>
        <begin position="113"/>
        <end position="134"/>
    </location>
</feature>
<sequence>MRYVRILLIHFEDAIAERARNLVWFLIALINPLMLLLFWRGAILEKPEAYGQWNIPSIVSYYLLLIIAGAFLQVHIEEKIAYTDIQQGSLSNYLTKPFSYLLWNFFIELPYRVLQGSFGVIVFLIFFVLFGNIVSIASDPLILVLASVVIILGYLLSFFFKMILGISALWTTDFSGLVNLVEVVTLVFGGFIMPIHLYPVILQRISFALPFASMFYFPIIAISGKLVVVELFQVIAVQCIWLVSLGSIYQLAWRRGVRLFTAIGQ</sequence>
<dbReference type="InterPro" id="IPR010390">
    <property type="entry name" value="ABC-2_transporter-like"/>
</dbReference>
<dbReference type="PANTHER" id="PTHR36832:SF1">
    <property type="entry name" value="SLR1174 PROTEIN"/>
    <property type="match status" value="1"/>
</dbReference>
<feature type="transmembrane region" description="Helical" evidence="1">
    <location>
        <begin position="141"/>
        <end position="170"/>
    </location>
</feature>
<dbReference type="PANTHER" id="PTHR36832">
    <property type="entry name" value="SLR1174 PROTEIN-RELATED"/>
    <property type="match status" value="1"/>
</dbReference>
<evidence type="ECO:0008006" key="4">
    <source>
        <dbReference type="Google" id="ProtNLM"/>
    </source>
</evidence>
<dbReference type="EMBL" id="LCPJ01000008">
    <property type="protein sequence ID" value="KKU95810.1"/>
    <property type="molecule type" value="Genomic_DNA"/>
</dbReference>
<feature type="transmembrane region" description="Helical" evidence="1">
    <location>
        <begin position="176"/>
        <end position="195"/>
    </location>
</feature>
<evidence type="ECO:0000313" key="3">
    <source>
        <dbReference type="Proteomes" id="UP000034661"/>
    </source>
</evidence>
<comment type="caution">
    <text evidence="2">The sequence shown here is derived from an EMBL/GenBank/DDBJ whole genome shotgun (WGS) entry which is preliminary data.</text>
</comment>